<dbReference type="Proteomes" id="UP000484255">
    <property type="component" value="Unassembled WGS sequence"/>
</dbReference>
<dbReference type="InterPro" id="IPR016181">
    <property type="entry name" value="Acyl_CoA_acyltransferase"/>
</dbReference>
<evidence type="ECO:0000313" key="3">
    <source>
        <dbReference type="Proteomes" id="UP000484255"/>
    </source>
</evidence>
<gene>
    <name evidence="2" type="ORF">G3A44_03515</name>
</gene>
<accession>A0A7C9TH24</accession>
<keyword evidence="2" id="KW-0808">Transferase</keyword>
<dbReference type="InterPro" id="IPR000182">
    <property type="entry name" value="GNAT_dom"/>
</dbReference>
<dbReference type="Pfam" id="PF13302">
    <property type="entry name" value="Acetyltransf_3"/>
    <property type="match status" value="1"/>
</dbReference>
<feature type="domain" description="N-acetyltransferase" evidence="1">
    <location>
        <begin position="9"/>
        <end position="176"/>
    </location>
</feature>
<evidence type="ECO:0000313" key="2">
    <source>
        <dbReference type="EMBL" id="NDY90259.1"/>
    </source>
</evidence>
<proteinExistence type="predicted"/>
<reference evidence="2 3" key="1">
    <citation type="submission" date="2020-02" db="EMBL/GenBank/DDBJ databases">
        <title>Ideonella bacterium strain TBM-1.</title>
        <authorList>
            <person name="Chen W.-M."/>
        </authorList>
    </citation>
    <scope>NUCLEOTIDE SEQUENCE [LARGE SCALE GENOMIC DNA]</scope>
    <source>
        <strain evidence="2 3">TBM-1</strain>
    </source>
</reference>
<dbReference type="PROSITE" id="PS51186">
    <property type="entry name" value="GNAT"/>
    <property type="match status" value="1"/>
</dbReference>
<dbReference type="SUPFAM" id="SSF55729">
    <property type="entry name" value="Acyl-CoA N-acyltransferases (Nat)"/>
    <property type="match status" value="1"/>
</dbReference>
<protein>
    <submittedName>
        <fullName evidence="2">GNAT family N-acetyltransferase</fullName>
    </submittedName>
</protein>
<dbReference type="GO" id="GO:0016747">
    <property type="term" value="F:acyltransferase activity, transferring groups other than amino-acyl groups"/>
    <property type="evidence" value="ECO:0007669"/>
    <property type="project" value="InterPro"/>
</dbReference>
<dbReference type="AlphaFoldDB" id="A0A7C9TH24"/>
<sequence>MSRMSYPDLLVEPLHEDHLEPLVQALLNPEVYAHIGERPASHEVYKAQLRRMIAGPQRAEDADQLWLNFALRRPGGVVMGHLQATVHHGLAEVAFLLRPDCWGQGLGSAALHWLHGHLASLRPTQGALPCWATTIPPNLRCQALLERHGYRLRELPRTVPLYSWDPGDLVYHRPDTA</sequence>
<organism evidence="2 3">
    <name type="scientific">Ideonella livida</name>
    <dbReference type="NCBI Taxonomy" id="2707176"/>
    <lineage>
        <taxon>Bacteria</taxon>
        <taxon>Pseudomonadati</taxon>
        <taxon>Pseudomonadota</taxon>
        <taxon>Betaproteobacteria</taxon>
        <taxon>Burkholderiales</taxon>
        <taxon>Sphaerotilaceae</taxon>
        <taxon>Ideonella</taxon>
    </lineage>
</organism>
<dbReference type="EMBL" id="JAAGOH010000003">
    <property type="protein sequence ID" value="NDY90259.1"/>
    <property type="molecule type" value="Genomic_DNA"/>
</dbReference>
<comment type="caution">
    <text evidence="2">The sequence shown here is derived from an EMBL/GenBank/DDBJ whole genome shotgun (WGS) entry which is preliminary data.</text>
</comment>
<evidence type="ECO:0000259" key="1">
    <source>
        <dbReference type="PROSITE" id="PS51186"/>
    </source>
</evidence>
<dbReference type="Gene3D" id="3.40.630.30">
    <property type="match status" value="1"/>
</dbReference>
<name>A0A7C9TH24_9BURK</name>
<keyword evidence="3" id="KW-1185">Reference proteome</keyword>